<dbReference type="PRINTS" id="PR00038">
    <property type="entry name" value="HTHLUXR"/>
</dbReference>
<evidence type="ECO:0000313" key="5">
    <source>
        <dbReference type="EMBL" id="KMO73195.1"/>
    </source>
</evidence>
<keyword evidence="6" id="KW-1185">Reference proteome</keyword>
<dbReference type="SUPFAM" id="SSF46894">
    <property type="entry name" value="C-terminal effector domain of the bipartite response regulators"/>
    <property type="match status" value="1"/>
</dbReference>
<dbReference type="Gene3D" id="1.10.10.10">
    <property type="entry name" value="Winged helix-like DNA-binding domain superfamily/Winged helix DNA-binding domain"/>
    <property type="match status" value="1"/>
</dbReference>
<gene>
    <name evidence="5" type="primary">malT</name>
    <name evidence="5" type="ORF">MCHUDSM44219_04373</name>
</gene>
<dbReference type="PATRIC" id="fig|1800.3.peg.4394"/>
<dbReference type="InterPro" id="IPR011990">
    <property type="entry name" value="TPR-like_helical_dom_sf"/>
</dbReference>
<dbReference type="InterPro" id="IPR000792">
    <property type="entry name" value="Tscrpt_reg_LuxR_C"/>
</dbReference>
<dbReference type="CDD" id="cd06170">
    <property type="entry name" value="LuxR_C_like"/>
    <property type="match status" value="1"/>
</dbReference>
<accession>A0A0J6VQ66</accession>
<dbReference type="PANTHER" id="PTHR16305">
    <property type="entry name" value="TESTICULAR SOLUBLE ADENYLYL CYCLASE"/>
    <property type="match status" value="1"/>
</dbReference>
<dbReference type="InterPro" id="IPR016032">
    <property type="entry name" value="Sig_transdc_resp-reg_C-effctor"/>
</dbReference>
<evidence type="ECO:0000259" key="4">
    <source>
        <dbReference type="PROSITE" id="PS50043"/>
    </source>
</evidence>
<dbReference type="SMART" id="SM00421">
    <property type="entry name" value="HTH_LUXR"/>
    <property type="match status" value="1"/>
</dbReference>
<dbReference type="GO" id="GO:0005524">
    <property type="term" value="F:ATP binding"/>
    <property type="evidence" value="ECO:0007669"/>
    <property type="project" value="UniProtKB-KW"/>
</dbReference>
<name>A0A0J6VQ66_MYCCU</name>
<proteinExistence type="predicted"/>
<dbReference type="AlphaFoldDB" id="A0A0J6VQ66"/>
<comment type="caution">
    <text evidence="5">The sequence shown here is derived from an EMBL/GenBank/DDBJ whole genome shotgun (WGS) entry which is preliminary data.</text>
</comment>
<dbReference type="GO" id="GO:0004016">
    <property type="term" value="F:adenylate cyclase activity"/>
    <property type="evidence" value="ECO:0007669"/>
    <property type="project" value="TreeGrafter"/>
</dbReference>
<evidence type="ECO:0000256" key="1">
    <source>
        <dbReference type="ARBA" id="ARBA00022741"/>
    </source>
</evidence>
<dbReference type="GO" id="GO:0003677">
    <property type="term" value="F:DNA binding"/>
    <property type="evidence" value="ECO:0007669"/>
    <property type="project" value="InterPro"/>
</dbReference>
<dbReference type="OrthoDB" id="3197423at2"/>
<organism evidence="5 6">
    <name type="scientific">Mycolicibacterium chubuense</name>
    <name type="common">Mycobacterium chubuense</name>
    <dbReference type="NCBI Taxonomy" id="1800"/>
    <lineage>
        <taxon>Bacteria</taxon>
        <taxon>Bacillati</taxon>
        <taxon>Actinomycetota</taxon>
        <taxon>Actinomycetes</taxon>
        <taxon>Mycobacteriales</taxon>
        <taxon>Mycobacteriaceae</taxon>
        <taxon>Mycolicibacterium</taxon>
    </lineage>
</organism>
<dbReference type="Pfam" id="PF00196">
    <property type="entry name" value="GerE"/>
    <property type="match status" value="1"/>
</dbReference>
<keyword evidence="1" id="KW-0547">Nucleotide-binding</keyword>
<dbReference type="Gene3D" id="1.25.40.10">
    <property type="entry name" value="Tetratricopeptide repeat domain"/>
    <property type="match status" value="1"/>
</dbReference>
<dbReference type="GO" id="GO:0006355">
    <property type="term" value="P:regulation of DNA-templated transcription"/>
    <property type="evidence" value="ECO:0007669"/>
    <property type="project" value="InterPro"/>
</dbReference>
<feature type="domain" description="HTH luxR-type" evidence="4">
    <location>
        <begin position="804"/>
        <end position="869"/>
    </location>
</feature>
<dbReference type="PANTHER" id="PTHR16305:SF28">
    <property type="entry name" value="GUANYLATE CYCLASE DOMAIN-CONTAINING PROTEIN"/>
    <property type="match status" value="1"/>
</dbReference>
<dbReference type="InterPro" id="IPR027417">
    <property type="entry name" value="P-loop_NTPase"/>
</dbReference>
<evidence type="ECO:0000256" key="3">
    <source>
        <dbReference type="SAM" id="MobiDB-lite"/>
    </source>
</evidence>
<feature type="region of interest" description="Disordered" evidence="3">
    <location>
        <begin position="858"/>
        <end position="878"/>
    </location>
</feature>
<dbReference type="InterPro" id="IPR036388">
    <property type="entry name" value="WH-like_DNA-bd_sf"/>
</dbReference>
<dbReference type="RefSeq" id="WP_048420259.1">
    <property type="nucleotide sequence ID" value="NZ_JYNX01000060.1"/>
</dbReference>
<dbReference type="EMBL" id="JYNX01000060">
    <property type="protein sequence ID" value="KMO73195.1"/>
    <property type="molecule type" value="Genomic_DNA"/>
</dbReference>
<reference evidence="5 6" key="1">
    <citation type="journal article" date="2015" name="Genome Biol. Evol.">
        <title>Characterization of Three Mycobacterium spp. with Potential Use in Bioremediation by Genome Sequencing and Comparative Genomics.</title>
        <authorList>
            <person name="Das S."/>
            <person name="Pettersson B.M."/>
            <person name="Behra P.R."/>
            <person name="Ramesh M."/>
            <person name="Dasgupta S."/>
            <person name="Bhattacharya A."/>
            <person name="Kirsebom L.A."/>
        </authorList>
    </citation>
    <scope>NUCLEOTIDE SEQUENCE [LARGE SCALE GENOMIC DNA]</scope>
    <source>
        <strain evidence="5 6">DSM 44219</strain>
    </source>
</reference>
<protein>
    <submittedName>
        <fullName evidence="5">HTH-type transcriptional regulator MalT</fullName>
    </submittedName>
</protein>
<keyword evidence="2" id="KW-0067">ATP-binding</keyword>
<evidence type="ECO:0000256" key="2">
    <source>
        <dbReference type="ARBA" id="ARBA00022840"/>
    </source>
</evidence>
<dbReference type="Proteomes" id="UP000036176">
    <property type="component" value="Unassembled WGS sequence"/>
</dbReference>
<dbReference type="GO" id="GO:0005737">
    <property type="term" value="C:cytoplasm"/>
    <property type="evidence" value="ECO:0007669"/>
    <property type="project" value="TreeGrafter"/>
</dbReference>
<evidence type="ECO:0000313" key="6">
    <source>
        <dbReference type="Proteomes" id="UP000036176"/>
    </source>
</evidence>
<dbReference type="SUPFAM" id="SSF52540">
    <property type="entry name" value="P-loop containing nucleoside triphosphate hydrolases"/>
    <property type="match status" value="1"/>
</dbReference>
<dbReference type="PROSITE" id="PS50043">
    <property type="entry name" value="HTH_LUXR_2"/>
    <property type="match status" value="1"/>
</dbReference>
<sequence length="878" mass="92692">MRLTWPLTGRAAEMGLVESALSEPASTGIVVSAAAGVGKSRLVREALDFAVVRGCEVRRVIGTSSARRIPLGALAPWAGAHGAGGVQLVCGVIESLVEAPDDRVVVVGVDDVHLLDEVSVFVLHQIMQRRAARLVLTIRTGEPVPESVHDLWKDGEFDWLDLQPLSPGDTASLLEAVLGAAPDPDAVGRLHRLTLGNPLYLRHIVEQEVGQGRLAEYQGRWRWTGEPVVPQSLVELIDTRIGALPAQVGTVVDALAVGEPISLSALQRIADPGAVEQADERGLITVERRGRSLEVRVAHPLYGEVRRSRAAPTRLRRLRGLVAGELAAGDDRDEVQVLVRRAALSLDSDLDPDGDLLTAAAHAAVRLADLPLADRLAAAAVEAGAVPEAQFIRAHALSWLGDGSAAEEVLDAVDTTTLSDDAFARFTYYRASNMLWALAEPERAEAIVDLAAHLTSDSARRCVAAFRTVHSFATDRPAAALAAAEHIVLEELPPVIGAETAWVLSNIYGDAGRTDEALAVGEAGLAIVRSSDAPHLAYNIVDAQVGALLMAGRIDEALGLAERGRVQAEDLPGAAHLLGTAIAGRAALGAGRLDVARDMLGRSATALSATGYALGWGYRYCLPHAVTLAISGDHAGAAEVLASLDRRRRPFRALDDETSVVRAWVAAVQGAVGEAVTLLREAARTASSRGRFAVEVACLQTAAQLGDHTCAARLSELPALVEGPRAGVAARFAAALRDGDGEGLGAASDAFEDIGDHLAALDAAAHAAGAFRRDDRRGSSMTWTARAQALATRCGHIETPALALLCAPLPLTDREREIVALLGLGLSNRDIADRLVLSVRTVEGHIYKAMMKTGTASREELGDLLRPRKPRPPDAEHA</sequence>